<dbReference type="Gene3D" id="1.10.10.60">
    <property type="entry name" value="Homeodomain-like"/>
    <property type="match status" value="1"/>
</dbReference>
<dbReference type="InterPro" id="IPR009057">
    <property type="entry name" value="Homeodomain-like_sf"/>
</dbReference>
<evidence type="ECO:0000313" key="3">
    <source>
        <dbReference type="EMBL" id="GAB0057437.1"/>
    </source>
</evidence>
<feature type="domain" description="Mor transcription activator" evidence="2">
    <location>
        <begin position="59"/>
        <end position="122"/>
    </location>
</feature>
<reference evidence="3 4" key="1">
    <citation type="submission" date="2024-09" db="EMBL/GenBank/DDBJ databases">
        <title>Draft genome sequence of Candidatus Magnetaquicoccaceae bacterium FCR-1.</title>
        <authorList>
            <person name="Shimoshige H."/>
            <person name="Shimamura S."/>
            <person name="Taoka A."/>
            <person name="Kobayashi H."/>
            <person name="Maekawa T."/>
        </authorList>
    </citation>
    <scope>NUCLEOTIDE SEQUENCE [LARGE SCALE GENOMIC DNA]</scope>
    <source>
        <strain evidence="3 4">FCR-1</strain>
    </source>
</reference>
<dbReference type="EMBL" id="BAAFGK010000004">
    <property type="protein sequence ID" value="GAB0057437.1"/>
    <property type="molecule type" value="Genomic_DNA"/>
</dbReference>
<evidence type="ECO:0000313" key="4">
    <source>
        <dbReference type="Proteomes" id="UP001628193"/>
    </source>
</evidence>
<gene>
    <name evidence="3" type="ORF">SIID45300_01765</name>
</gene>
<comment type="caution">
    <text evidence="3">The sequence shown here is derived from an EMBL/GenBank/DDBJ whole genome shotgun (WGS) entry which is preliminary data.</text>
</comment>
<accession>A0ABQ0C975</accession>
<dbReference type="InterPro" id="IPR014875">
    <property type="entry name" value="Mor_transcription_activator"/>
</dbReference>
<dbReference type="SUPFAM" id="SSF46689">
    <property type="entry name" value="Homeodomain-like"/>
    <property type="match status" value="1"/>
</dbReference>
<feature type="region of interest" description="Disordered" evidence="1">
    <location>
        <begin position="121"/>
        <end position="145"/>
    </location>
</feature>
<keyword evidence="4" id="KW-1185">Reference proteome</keyword>
<proteinExistence type="predicted"/>
<dbReference type="Proteomes" id="UP001628193">
    <property type="component" value="Unassembled WGS sequence"/>
</dbReference>
<sequence>MSGLAEADFALCELPPMLRELVDVAGFAATVALAERFGGTEIVVPAREPGPEWIVWQCAGGEAAGKIWRRYQGLRVYIPKGDRALRCVRNRQIVEAYRGDATANRLAREFGLSSRRVSDILNNPDSGGAGDGRRRRDPRQLAMEI</sequence>
<dbReference type="Pfam" id="PF08765">
    <property type="entry name" value="Mor"/>
    <property type="match status" value="1"/>
</dbReference>
<organism evidence="3 4">
    <name type="scientific">Candidatus Magnetaquiglobus chichijimensis</name>
    <dbReference type="NCBI Taxonomy" id="3141448"/>
    <lineage>
        <taxon>Bacteria</taxon>
        <taxon>Pseudomonadati</taxon>
        <taxon>Pseudomonadota</taxon>
        <taxon>Magnetococcia</taxon>
        <taxon>Magnetococcales</taxon>
        <taxon>Candidatus Magnetaquicoccaceae</taxon>
        <taxon>Candidatus Magnetaquiglobus</taxon>
    </lineage>
</organism>
<evidence type="ECO:0000256" key="1">
    <source>
        <dbReference type="SAM" id="MobiDB-lite"/>
    </source>
</evidence>
<name>A0ABQ0C975_9PROT</name>
<evidence type="ECO:0000259" key="2">
    <source>
        <dbReference type="Pfam" id="PF08765"/>
    </source>
</evidence>
<protein>
    <recommendedName>
        <fullName evidence="2">Mor transcription activator domain-containing protein</fullName>
    </recommendedName>
</protein>